<protein>
    <submittedName>
        <fullName evidence="1">Uncharacterized protein</fullName>
    </submittedName>
</protein>
<accession>A0A7R9DVT7</accession>
<name>A0A7R9DVT7_TIMPO</name>
<proteinExistence type="predicted"/>
<reference evidence="1" key="1">
    <citation type="submission" date="2020-11" db="EMBL/GenBank/DDBJ databases">
        <authorList>
            <person name="Tran Van P."/>
        </authorList>
    </citation>
    <scope>NUCLEOTIDE SEQUENCE</scope>
</reference>
<sequence>MGRWVGSCLCWTKLTSPRHPQLVCFLWEQGMIWHAHLVGVGVTQMNPSPKYCQILRRVK</sequence>
<organism evidence="1">
    <name type="scientific">Timema poppense</name>
    <name type="common">Walking stick</name>
    <dbReference type="NCBI Taxonomy" id="170557"/>
    <lineage>
        <taxon>Eukaryota</taxon>
        <taxon>Metazoa</taxon>
        <taxon>Ecdysozoa</taxon>
        <taxon>Arthropoda</taxon>
        <taxon>Hexapoda</taxon>
        <taxon>Insecta</taxon>
        <taxon>Pterygota</taxon>
        <taxon>Neoptera</taxon>
        <taxon>Polyneoptera</taxon>
        <taxon>Phasmatodea</taxon>
        <taxon>Timematodea</taxon>
        <taxon>Timematoidea</taxon>
        <taxon>Timematidae</taxon>
        <taxon>Timema</taxon>
    </lineage>
</organism>
<dbReference type="EMBL" id="OD041203">
    <property type="protein sequence ID" value="CAD7421000.1"/>
    <property type="molecule type" value="Genomic_DNA"/>
</dbReference>
<evidence type="ECO:0000313" key="1">
    <source>
        <dbReference type="EMBL" id="CAD7421000.1"/>
    </source>
</evidence>
<gene>
    <name evidence="1" type="ORF">TPSB3V08_LOCUS14415</name>
</gene>
<dbReference type="AlphaFoldDB" id="A0A7R9DVT7"/>